<dbReference type="RefSeq" id="WP_284679200.1">
    <property type="nucleotide sequence ID" value="NZ_CP060096.1"/>
</dbReference>
<dbReference type="PANTHER" id="PTHR40278:SF1">
    <property type="entry name" value="DNA UTILIZATION PROTEIN HOFN"/>
    <property type="match status" value="1"/>
</dbReference>
<dbReference type="InterPro" id="IPR052534">
    <property type="entry name" value="Extracell_DNA_Util/SecSys_Comp"/>
</dbReference>
<dbReference type="Pfam" id="PF05137">
    <property type="entry name" value="PilN"/>
    <property type="match status" value="1"/>
</dbReference>
<evidence type="ECO:0000256" key="1">
    <source>
        <dbReference type="SAM" id="Phobius"/>
    </source>
</evidence>
<gene>
    <name evidence="2" type="ORF">ACETAC_06285</name>
</gene>
<evidence type="ECO:0000313" key="2">
    <source>
        <dbReference type="EMBL" id="QSZ26526.1"/>
    </source>
</evidence>
<dbReference type="PANTHER" id="PTHR40278">
    <property type="entry name" value="DNA UTILIZATION PROTEIN HOFN"/>
    <property type="match status" value="1"/>
</dbReference>
<evidence type="ECO:0000313" key="3">
    <source>
        <dbReference type="Proteomes" id="UP000671913"/>
    </source>
</evidence>
<keyword evidence="1" id="KW-0812">Transmembrane</keyword>
<dbReference type="EMBL" id="CP060096">
    <property type="protein sequence ID" value="QSZ26526.1"/>
    <property type="molecule type" value="Genomic_DNA"/>
</dbReference>
<name>A0A974Y2W1_9THEO</name>
<proteinExistence type="predicted"/>
<keyword evidence="1" id="KW-0472">Membrane</keyword>
<feature type="transmembrane region" description="Helical" evidence="1">
    <location>
        <begin position="21"/>
        <end position="45"/>
    </location>
</feature>
<protein>
    <submittedName>
        <fullName evidence="2">PilN domain-containing protein</fullName>
    </submittedName>
</protein>
<dbReference type="Proteomes" id="UP000671913">
    <property type="component" value="Chromosome"/>
</dbReference>
<keyword evidence="1" id="KW-1133">Transmembrane helix</keyword>
<accession>A0A974Y2W1</accession>
<dbReference type="AlphaFoldDB" id="A0A974Y2W1"/>
<dbReference type="InterPro" id="IPR007813">
    <property type="entry name" value="PilN"/>
</dbReference>
<organism evidence="2 3">
    <name type="scientific">Aceticella autotrophica</name>
    <dbReference type="NCBI Taxonomy" id="2755338"/>
    <lineage>
        <taxon>Bacteria</taxon>
        <taxon>Bacillati</taxon>
        <taxon>Bacillota</taxon>
        <taxon>Clostridia</taxon>
        <taxon>Thermoanaerobacterales</taxon>
        <taxon>Thermoanaerobacteraceae</taxon>
        <taxon>Aceticella</taxon>
    </lineage>
</organism>
<dbReference type="KEGG" id="aaut:ACETAC_06285"/>
<keyword evidence="3" id="KW-1185">Reference proteome</keyword>
<sequence>MKDINLIPKEIKDKKINSRKKINNTIICIVSICVFLSIIFIPNLYMKILNRNINVLDTKLKQMKTVSELDNKIQNNIDYLRQKQALIKKLKVKKFDMAEILKDLSLNIPEKVSINEIKYKDNVVEVSGEAISNKDISYFMLNLRALKYIEDINLVSSQALNNGLIKYMLQIKLKVV</sequence>
<reference evidence="2" key="1">
    <citation type="submission" date="2020-08" db="EMBL/GenBank/DDBJ databases">
        <title>Genomic insights into the carbon and energy metabolism of the first obligate autotrophic acetogenic bacterium Aceticella autotrophica gen. nov., sp. nov.</title>
        <authorList>
            <person name="Toshchakov S.V."/>
            <person name="Elcheninov A.G."/>
            <person name="Kublanov I.V."/>
            <person name="Frolov E.N."/>
            <person name="Lebedinsky A.V."/>
        </authorList>
    </citation>
    <scope>NUCLEOTIDE SEQUENCE</scope>
    <source>
        <strain evidence="2">3443-3Ac</strain>
    </source>
</reference>